<feature type="transmembrane region" description="Helical" evidence="1">
    <location>
        <begin position="79"/>
        <end position="102"/>
    </location>
</feature>
<name>A0A843TUB5_COLES</name>
<dbReference type="InterPro" id="IPR035940">
    <property type="entry name" value="CAP_sf"/>
</dbReference>
<dbReference type="SUPFAM" id="SSF55797">
    <property type="entry name" value="PR-1-like"/>
    <property type="match status" value="1"/>
</dbReference>
<gene>
    <name evidence="3" type="ORF">Taro_007147</name>
</gene>
<comment type="caution">
    <text evidence="3">The sequence shown here is derived from an EMBL/GenBank/DDBJ whole genome shotgun (WGS) entry which is preliminary data.</text>
</comment>
<dbReference type="InterPro" id="IPR014044">
    <property type="entry name" value="CAP_dom"/>
</dbReference>
<evidence type="ECO:0000313" key="3">
    <source>
        <dbReference type="EMBL" id="MQL74781.1"/>
    </source>
</evidence>
<evidence type="ECO:0000313" key="4">
    <source>
        <dbReference type="Proteomes" id="UP000652761"/>
    </source>
</evidence>
<evidence type="ECO:0000256" key="1">
    <source>
        <dbReference type="SAM" id="Phobius"/>
    </source>
</evidence>
<dbReference type="Pfam" id="PF00188">
    <property type="entry name" value="CAP"/>
    <property type="match status" value="1"/>
</dbReference>
<dbReference type="AlphaFoldDB" id="A0A843TUB5"/>
<dbReference type="PANTHER" id="PTHR10334">
    <property type="entry name" value="CYSTEINE-RICH SECRETORY PROTEIN-RELATED"/>
    <property type="match status" value="1"/>
</dbReference>
<dbReference type="OrthoDB" id="337038at2759"/>
<accession>A0A843TUB5</accession>
<proteinExistence type="predicted"/>
<evidence type="ECO:0000259" key="2">
    <source>
        <dbReference type="SMART" id="SM00198"/>
    </source>
</evidence>
<feature type="domain" description="SCP" evidence="2">
    <location>
        <begin position="110"/>
        <end position="179"/>
    </location>
</feature>
<dbReference type="Proteomes" id="UP000652761">
    <property type="component" value="Unassembled WGS sequence"/>
</dbReference>
<keyword evidence="4" id="KW-1185">Reference proteome</keyword>
<organism evidence="3 4">
    <name type="scientific">Colocasia esculenta</name>
    <name type="common">Wild taro</name>
    <name type="synonym">Arum esculentum</name>
    <dbReference type="NCBI Taxonomy" id="4460"/>
    <lineage>
        <taxon>Eukaryota</taxon>
        <taxon>Viridiplantae</taxon>
        <taxon>Streptophyta</taxon>
        <taxon>Embryophyta</taxon>
        <taxon>Tracheophyta</taxon>
        <taxon>Spermatophyta</taxon>
        <taxon>Magnoliopsida</taxon>
        <taxon>Liliopsida</taxon>
        <taxon>Araceae</taxon>
        <taxon>Aroideae</taxon>
        <taxon>Colocasieae</taxon>
        <taxon>Colocasia</taxon>
    </lineage>
</organism>
<dbReference type="Gene3D" id="3.40.33.10">
    <property type="entry name" value="CAP"/>
    <property type="match status" value="1"/>
</dbReference>
<dbReference type="InterPro" id="IPR001283">
    <property type="entry name" value="CRISP-related"/>
</dbReference>
<dbReference type="SMART" id="SM00198">
    <property type="entry name" value="SCP"/>
    <property type="match status" value="1"/>
</dbReference>
<keyword evidence="1" id="KW-1133">Transmembrane helix</keyword>
<protein>
    <recommendedName>
        <fullName evidence="2">SCP domain-containing protein</fullName>
    </recommendedName>
</protein>
<keyword evidence="1" id="KW-0812">Transmembrane</keyword>
<keyword evidence="1" id="KW-0472">Membrane</keyword>
<dbReference type="EMBL" id="NMUH01000222">
    <property type="protein sequence ID" value="MQL74781.1"/>
    <property type="molecule type" value="Genomic_DNA"/>
</dbReference>
<sequence>MSVHQGASSGTIHLTLRTLTLAPAPIKDIGAVPCKGLRPHQRSSSLFFLVEARLAQAQTGSYHHNYGFSPFNDLHLFIVVRWGMSPVSAVTVLALAIGVCVLRSSLAQEYSPEDYLDPHNAAREEVGVEPLTWDDDLAVYSQQWAEDGASDCILTHSHGPYGENIYGGEGPPVSPHPTP</sequence>
<reference evidence="3" key="1">
    <citation type="submission" date="2017-07" db="EMBL/GenBank/DDBJ databases">
        <title>Taro Niue Genome Assembly and Annotation.</title>
        <authorList>
            <person name="Atibalentja N."/>
            <person name="Keating K."/>
            <person name="Fields C.J."/>
        </authorList>
    </citation>
    <scope>NUCLEOTIDE SEQUENCE</scope>
    <source>
        <strain evidence="3">Niue_2</strain>
        <tissue evidence="3">Leaf</tissue>
    </source>
</reference>